<name>A0A1V9Z6W6_ACHHY</name>
<dbReference type="Gene3D" id="1.20.1070.10">
    <property type="entry name" value="Rhodopsin 7-helix transmembrane proteins"/>
    <property type="match status" value="1"/>
</dbReference>
<dbReference type="Pfam" id="PF05462">
    <property type="entry name" value="Dicty_CAR"/>
    <property type="match status" value="1"/>
</dbReference>
<dbReference type="PROSITE" id="PS51762">
    <property type="entry name" value="GH16_2"/>
    <property type="match status" value="1"/>
</dbReference>
<feature type="transmembrane region" description="Helical" evidence="1">
    <location>
        <begin position="442"/>
        <end position="462"/>
    </location>
</feature>
<dbReference type="SMART" id="SM00128">
    <property type="entry name" value="IPPc"/>
    <property type="match status" value="1"/>
</dbReference>
<dbReference type="STRING" id="1202772.A0A1V9Z6W6"/>
<feature type="transmembrane region" description="Helical" evidence="1">
    <location>
        <begin position="392"/>
        <end position="417"/>
    </location>
</feature>
<dbReference type="GO" id="GO:0004439">
    <property type="term" value="F:phosphatidylinositol-4,5-bisphosphate 5-phosphatase activity"/>
    <property type="evidence" value="ECO:0007669"/>
    <property type="project" value="TreeGrafter"/>
</dbReference>
<dbReference type="SUPFAM" id="SSF49899">
    <property type="entry name" value="Concanavalin A-like lectins/glucanases"/>
    <property type="match status" value="1"/>
</dbReference>
<dbReference type="GO" id="GO:0005975">
    <property type="term" value="P:carbohydrate metabolic process"/>
    <property type="evidence" value="ECO:0007669"/>
    <property type="project" value="InterPro"/>
</dbReference>
<evidence type="ECO:0000256" key="2">
    <source>
        <dbReference type="SAM" id="SignalP"/>
    </source>
</evidence>
<dbReference type="InterPro" id="IPR013320">
    <property type="entry name" value="ConA-like_dom_sf"/>
</dbReference>
<dbReference type="InterPro" id="IPR000757">
    <property type="entry name" value="Beta-glucanase-like"/>
</dbReference>
<dbReference type="Proteomes" id="UP000243579">
    <property type="component" value="Unassembled WGS sequence"/>
</dbReference>
<reference evidence="4 5" key="1">
    <citation type="journal article" date="2014" name="Genome Biol. Evol.">
        <title>The secreted proteins of Achlya hypogyna and Thraustotheca clavata identify the ancestral oomycete secretome and reveal gene acquisitions by horizontal gene transfer.</title>
        <authorList>
            <person name="Misner I."/>
            <person name="Blouin N."/>
            <person name="Leonard G."/>
            <person name="Richards T.A."/>
            <person name="Lane C.E."/>
        </authorList>
    </citation>
    <scope>NUCLEOTIDE SEQUENCE [LARGE SCALE GENOMIC DNA]</scope>
    <source>
        <strain evidence="4 5">ATCC 48635</strain>
    </source>
</reference>
<feature type="transmembrane region" description="Helical" evidence="1">
    <location>
        <begin position="352"/>
        <end position="372"/>
    </location>
</feature>
<feature type="transmembrane region" description="Helical" evidence="1">
    <location>
        <begin position="319"/>
        <end position="340"/>
    </location>
</feature>
<comment type="caution">
    <text evidence="4">The sequence shown here is derived from an EMBL/GenBank/DDBJ whole genome shotgun (WGS) entry which is preliminary data.</text>
</comment>
<dbReference type="AlphaFoldDB" id="A0A1V9Z6W6"/>
<feature type="chain" id="PRO_5013229695" evidence="2">
    <location>
        <begin position="19"/>
        <end position="1099"/>
    </location>
</feature>
<sequence>MRFFFALLATALAAKSSSAPVVIQPTSVKWALTFEDNFNTLNLSTWRLSHDCSTNNGCVHNNELQVYLANQVSVKSGNLVIEATNAPYTSAAADGEIDIMEYIGTKLPNTIHGNYHFGNVCNNDLHSAANRCGVTGGAIDIKLGNGFHVYAEWTSQAIKWFVDSQLYYTLDATQCGSAFFLPRKAFYPIFNFAIGGDWPGSPDSSTVFPQRMFIDYLRVYKLAAKTATVGMPAPVPDAWLDSFVVPAIYTTSSLSLLGCAFIIGHVVRSAWRGDVVDFTMRMILVMSFIDLFDAFFKVFGTHPYTHPHLCNVQGFVMNAAGISAVSWLSCMSHSWYCWVVSGDGELKLRSRFPSYVAVSFLPSIVVSLYLGVEGKYGPATFYCWIADTEQDLRLSCFFTWVGAAALFIVSTSFLVCLEVSRRAKLQENTEADASVSTIYNKLAAYVTVFVFVWGPCIVNRLVEWRQSSTDPPTLWLLGTHIVCNNSQGFLNAMIYGGAFRLLKRRCCDDREEDTVSIRTSLCSTLPLSETPSQSLSIFATTFNMGEGSAPTDLSQWIPLGHDLYVVGVQECLDLAALRSSIMSYLERGSRRVFVDYSRDIGSKNTALGYHGYIGVLIFVPQETVASGRFSMPTPTNPEVNCGKTLNVRTSNKGAVGFAFRYLDTSIAVVSCHLASDGKGKSQLQRRNEDAALVWQSLHLSGDDHIIDFPLLHHHTIVLGDFNYRLSRLQATPETVLSLVESAMQQRRWPRSAHVASPAVELVWNALHEDDASALAKPPAVDGVWSPVLEHDELRAVLHHHSAFAGFAEAPISFPPTFRRIRGMSLVTGHKLEDCYSLQVANGGGVRVPSYTDRILFHSLDDVKGNLSCSNYRSHESVDTSDHKPVSCVFLITAKESPFAGASLSHESPDVSLLSDEPRPSKMTDYHGVKDCTVALADLSVRWVCASPREPSTVRKYSDDEPPIDRDDKAQVTTMFPLPLEDIFAEQRKLHELAARWEHGVLHSGEGSGRHRRNFNHFNAPWEDAVARGIVHRCYAQAKRHMHLALSIHTRARPLGQCVLSLDAALAHANQNHWVLFEQELTTGGVKTGVLRGRLMFKSK</sequence>
<evidence type="ECO:0000313" key="4">
    <source>
        <dbReference type="EMBL" id="OQR93744.1"/>
    </source>
</evidence>
<dbReference type="Gene3D" id="3.60.10.10">
    <property type="entry name" value="Endonuclease/exonuclease/phosphatase"/>
    <property type="match status" value="1"/>
</dbReference>
<dbReference type="InterPro" id="IPR000300">
    <property type="entry name" value="IPPc"/>
</dbReference>
<feature type="signal peptide" evidence="2">
    <location>
        <begin position="1"/>
        <end position="18"/>
    </location>
</feature>
<dbReference type="SUPFAM" id="SSF81321">
    <property type="entry name" value="Family A G protein-coupled receptor-like"/>
    <property type="match status" value="1"/>
</dbReference>
<proteinExistence type="predicted"/>
<dbReference type="PANTHER" id="PTHR11200:SF275">
    <property type="entry name" value="LD06095P"/>
    <property type="match status" value="1"/>
</dbReference>
<keyword evidence="1" id="KW-1133">Transmembrane helix</keyword>
<feature type="transmembrane region" description="Helical" evidence="1">
    <location>
        <begin position="278"/>
        <end position="299"/>
    </location>
</feature>
<dbReference type="Gene3D" id="2.60.120.200">
    <property type="match status" value="2"/>
</dbReference>
<dbReference type="GO" id="GO:0004553">
    <property type="term" value="F:hydrolase activity, hydrolyzing O-glycosyl compounds"/>
    <property type="evidence" value="ECO:0007669"/>
    <property type="project" value="InterPro"/>
</dbReference>
<dbReference type="InterPro" id="IPR046985">
    <property type="entry name" value="IP5"/>
</dbReference>
<dbReference type="CDD" id="cd08023">
    <property type="entry name" value="GH16_laminarinase_like"/>
    <property type="match status" value="1"/>
</dbReference>
<dbReference type="InterPro" id="IPR036691">
    <property type="entry name" value="Endo/exonu/phosph_ase_sf"/>
</dbReference>
<dbReference type="Pfam" id="PF22669">
    <property type="entry name" value="Exo_endo_phos2"/>
    <property type="match status" value="2"/>
</dbReference>
<evidence type="ECO:0000313" key="5">
    <source>
        <dbReference type="Proteomes" id="UP000243579"/>
    </source>
</evidence>
<dbReference type="Pfam" id="PF00722">
    <property type="entry name" value="Glyco_hydro_16"/>
    <property type="match status" value="1"/>
</dbReference>
<dbReference type="PANTHER" id="PTHR11200">
    <property type="entry name" value="INOSITOL 5-PHOSPHATASE"/>
    <property type="match status" value="1"/>
</dbReference>
<keyword evidence="5" id="KW-1185">Reference proteome</keyword>
<evidence type="ECO:0000256" key="1">
    <source>
        <dbReference type="SAM" id="Phobius"/>
    </source>
</evidence>
<gene>
    <name evidence="4" type="ORF">ACHHYP_02322</name>
</gene>
<keyword evidence="1 4" id="KW-0812">Transmembrane</keyword>
<feature type="transmembrane region" description="Helical" evidence="1">
    <location>
        <begin position="243"/>
        <end position="266"/>
    </location>
</feature>
<protein>
    <submittedName>
        <fullName evidence="4">Transmembrane protein</fullName>
    </submittedName>
</protein>
<dbReference type="GO" id="GO:0046856">
    <property type="term" value="P:phosphatidylinositol dephosphorylation"/>
    <property type="evidence" value="ECO:0007669"/>
    <property type="project" value="InterPro"/>
</dbReference>
<dbReference type="EMBL" id="JNBR01000397">
    <property type="protein sequence ID" value="OQR93744.1"/>
    <property type="molecule type" value="Genomic_DNA"/>
</dbReference>
<dbReference type="OrthoDB" id="62798at2759"/>
<keyword evidence="1" id="KW-0472">Membrane</keyword>
<evidence type="ECO:0000259" key="3">
    <source>
        <dbReference type="PROSITE" id="PS51762"/>
    </source>
</evidence>
<organism evidence="4 5">
    <name type="scientific">Achlya hypogyna</name>
    <name type="common">Oomycete</name>
    <name type="synonym">Protoachlya hypogyna</name>
    <dbReference type="NCBI Taxonomy" id="1202772"/>
    <lineage>
        <taxon>Eukaryota</taxon>
        <taxon>Sar</taxon>
        <taxon>Stramenopiles</taxon>
        <taxon>Oomycota</taxon>
        <taxon>Saprolegniomycetes</taxon>
        <taxon>Saprolegniales</taxon>
        <taxon>Achlyaceae</taxon>
        <taxon>Achlya</taxon>
    </lineage>
</organism>
<keyword evidence="2" id="KW-0732">Signal</keyword>
<feature type="domain" description="GH16" evidence="3">
    <location>
        <begin position="14"/>
        <end position="225"/>
    </location>
</feature>
<accession>A0A1V9Z6W6</accession>
<dbReference type="SUPFAM" id="SSF56219">
    <property type="entry name" value="DNase I-like"/>
    <property type="match status" value="1"/>
</dbReference>